<comment type="caution">
    <text evidence="5">The sequence shown here is derived from an EMBL/GenBank/DDBJ whole genome shotgun (WGS) entry which is preliminary data.</text>
</comment>
<evidence type="ECO:0000259" key="4">
    <source>
        <dbReference type="PROSITE" id="PS01124"/>
    </source>
</evidence>
<dbReference type="InterPro" id="IPR009594">
    <property type="entry name" value="Tscrpt_reg_HTH_AraC_N"/>
</dbReference>
<keyword evidence="2" id="KW-0238">DNA-binding</keyword>
<dbReference type="PANTHER" id="PTHR43436">
    <property type="entry name" value="ARAC-FAMILY TRANSCRIPTIONAL REGULATOR"/>
    <property type="match status" value="1"/>
</dbReference>
<dbReference type="PANTHER" id="PTHR43436:SF1">
    <property type="entry name" value="TRANSCRIPTIONAL REGULATORY PROTEIN"/>
    <property type="match status" value="1"/>
</dbReference>
<dbReference type="SMART" id="SM00342">
    <property type="entry name" value="HTH_ARAC"/>
    <property type="match status" value="1"/>
</dbReference>
<dbReference type="PROSITE" id="PS00041">
    <property type="entry name" value="HTH_ARAC_FAMILY_1"/>
    <property type="match status" value="1"/>
</dbReference>
<dbReference type="SUPFAM" id="SSF46689">
    <property type="entry name" value="Homeodomain-like"/>
    <property type="match status" value="2"/>
</dbReference>
<dbReference type="EMBL" id="JBHSKG010000031">
    <property type="protein sequence ID" value="MFC5142960.1"/>
    <property type="molecule type" value="Genomic_DNA"/>
</dbReference>
<dbReference type="Proteomes" id="UP001596175">
    <property type="component" value="Unassembled WGS sequence"/>
</dbReference>
<dbReference type="InterPro" id="IPR009057">
    <property type="entry name" value="Homeodomain-like_sf"/>
</dbReference>
<accession>A0ABV9ZNW0</accession>
<feature type="domain" description="HTH araC/xylS-type" evidence="4">
    <location>
        <begin position="190"/>
        <end position="288"/>
    </location>
</feature>
<evidence type="ECO:0000313" key="6">
    <source>
        <dbReference type="Proteomes" id="UP001596175"/>
    </source>
</evidence>
<gene>
    <name evidence="5" type="ORF">ACFPK1_32390</name>
</gene>
<keyword evidence="1" id="KW-0805">Transcription regulation</keyword>
<sequence length="294" mass="32082">MTSVRARLDEIRTLITTHADRSAPLAVEGLRLYLERAPSPPVALLFRPTLYLVFQGTKQLLLDDRTVSYGAGDLVTSSIDLPATVQVTGATDDAPYLAVELAVDRDLLAGLAAEMPPLSSPPDETVTVHPLPEAVVDPVLRLLRLLDEPAAAGVLARGVQREIFYRVLAGPDGGALLHLVRTDSVLARIGHLTRWMHEHLDTPVDVARLAARAAMSAPTFHRHFKAATGTSPIEYHKQLRLHEARRLIAIDDDSVSRIAAAVGYASPSRFSRDYKRVFGTSPALDTVRFDPRVT</sequence>
<evidence type="ECO:0000256" key="1">
    <source>
        <dbReference type="ARBA" id="ARBA00023015"/>
    </source>
</evidence>
<dbReference type="InterPro" id="IPR018062">
    <property type="entry name" value="HTH_AraC-typ_CS"/>
</dbReference>
<dbReference type="Pfam" id="PF12833">
    <property type="entry name" value="HTH_18"/>
    <property type="match status" value="1"/>
</dbReference>
<keyword evidence="6" id="KW-1185">Reference proteome</keyword>
<keyword evidence="3" id="KW-0804">Transcription</keyword>
<dbReference type="Pfam" id="PF06719">
    <property type="entry name" value="AraC_N"/>
    <property type="match status" value="1"/>
</dbReference>
<dbReference type="RefSeq" id="WP_378025046.1">
    <property type="nucleotide sequence ID" value="NZ_JBHSKG010000031.1"/>
</dbReference>
<proteinExistence type="predicted"/>
<dbReference type="InterPro" id="IPR018060">
    <property type="entry name" value="HTH_AraC"/>
</dbReference>
<reference evidence="6" key="1">
    <citation type="journal article" date="2019" name="Int. J. Syst. Evol. Microbiol.">
        <title>The Global Catalogue of Microorganisms (GCM) 10K type strain sequencing project: providing services to taxonomists for standard genome sequencing and annotation.</title>
        <authorList>
            <consortium name="The Broad Institute Genomics Platform"/>
            <consortium name="The Broad Institute Genome Sequencing Center for Infectious Disease"/>
            <person name="Wu L."/>
            <person name="Ma J."/>
        </authorList>
    </citation>
    <scope>NUCLEOTIDE SEQUENCE [LARGE SCALE GENOMIC DNA]</scope>
    <source>
        <strain evidence="6">XZYJ18</strain>
    </source>
</reference>
<evidence type="ECO:0000313" key="5">
    <source>
        <dbReference type="EMBL" id="MFC5142960.1"/>
    </source>
</evidence>
<dbReference type="Gene3D" id="1.10.10.60">
    <property type="entry name" value="Homeodomain-like"/>
    <property type="match status" value="1"/>
</dbReference>
<evidence type="ECO:0000256" key="3">
    <source>
        <dbReference type="ARBA" id="ARBA00023163"/>
    </source>
</evidence>
<name>A0ABV9ZNW0_9PSEU</name>
<protein>
    <submittedName>
        <fullName evidence="5">AraC family transcriptional regulator N-terminal domain-containing protein</fullName>
    </submittedName>
</protein>
<organism evidence="5 6">
    <name type="scientific">Actinomycetospora rhizophila</name>
    <dbReference type="NCBI Taxonomy" id="1416876"/>
    <lineage>
        <taxon>Bacteria</taxon>
        <taxon>Bacillati</taxon>
        <taxon>Actinomycetota</taxon>
        <taxon>Actinomycetes</taxon>
        <taxon>Pseudonocardiales</taxon>
        <taxon>Pseudonocardiaceae</taxon>
        <taxon>Actinomycetospora</taxon>
    </lineage>
</organism>
<dbReference type="PROSITE" id="PS01124">
    <property type="entry name" value="HTH_ARAC_FAMILY_2"/>
    <property type="match status" value="1"/>
</dbReference>
<evidence type="ECO:0000256" key="2">
    <source>
        <dbReference type="ARBA" id="ARBA00023125"/>
    </source>
</evidence>